<dbReference type="Proteomes" id="UP000320390">
    <property type="component" value="Chromosome"/>
</dbReference>
<dbReference type="OrthoDB" id="9766126at2"/>
<dbReference type="RefSeq" id="WP_145198621.1">
    <property type="nucleotide sequence ID" value="NZ_CP036434.1"/>
</dbReference>
<keyword evidence="3" id="KW-1185">Reference proteome</keyword>
<feature type="domain" description="VWFA" evidence="1">
    <location>
        <begin position="176"/>
        <end position="274"/>
    </location>
</feature>
<accession>A0A518ETW1</accession>
<dbReference type="EMBL" id="CP036434">
    <property type="protein sequence ID" value="QDV07519.1"/>
    <property type="molecule type" value="Genomic_DNA"/>
</dbReference>
<protein>
    <recommendedName>
        <fullName evidence="1">VWFA domain-containing protein</fullName>
    </recommendedName>
</protein>
<dbReference type="SUPFAM" id="SSF53300">
    <property type="entry name" value="vWA-like"/>
    <property type="match status" value="1"/>
</dbReference>
<reference evidence="2 3" key="1">
    <citation type="submission" date="2019-02" db="EMBL/GenBank/DDBJ databases">
        <title>Deep-cultivation of Planctomycetes and their phenomic and genomic characterization uncovers novel biology.</title>
        <authorList>
            <person name="Wiegand S."/>
            <person name="Jogler M."/>
            <person name="Boedeker C."/>
            <person name="Pinto D."/>
            <person name="Vollmers J."/>
            <person name="Rivas-Marin E."/>
            <person name="Kohn T."/>
            <person name="Peeters S.H."/>
            <person name="Heuer A."/>
            <person name="Rast P."/>
            <person name="Oberbeckmann S."/>
            <person name="Bunk B."/>
            <person name="Jeske O."/>
            <person name="Meyerdierks A."/>
            <person name="Storesund J.E."/>
            <person name="Kallscheuer N."/>
            <person name="Luecker S."/>
            <person name="Lage O.M."/>
            <person name="Pohl T."/>
            <person name="Merkel B.J."/>
            <person name="Hornburger P."/>
            <person name="Mueller R.-W."/>
            <person name="Bruemmer F."/>
            <person name="Labrenz M."/>
            <person name="Spormann A.M."/>
            <person name="Op den Camp H."/>
            <person name="Overmann J."/>
            <person name="Amann R."/>
            <person name="Jetten M.S.M."/>
            <person name="Mascher T."/>
            <person name="Medema M.H."/>
            <person name="Devos D.P."/>
            <person name="Kaster A.-K."/>
            <person name="Ovreas L."/>
            <person name="Rohde M."/>
            <person name="Galperin M.Y."/>
            <person name="Jogler C."/>
        </authorList>
    </citation>
    <scope>NUCLEOTIDE SEQUENCE [LARGE SCALE GENOMIC DNA]</scope>
    <source>
        <strain evidence="2 3">Poly30</strain>
    </source>
</reference>
<proteinExistence type="predicted"/>
<dbReference type="AlphaFoldDB" id="A0A518ETW1"/>
<evidence type="ECO:0000313" key="2">
    <source>
        <dbReference type="EMBL" id="QDV07519.1"/>
    </source>
</evidence>
<sequence length="364" mass="41171">MRFTYSEYDPSKETLKDLLKRMKDLYHDLLLQADGDPEQALAWLEMLAERYRLFPKGFTIEDLKNALKEERLIEDTAAGLAMSPGGERALRQESLDRIFSGLSKDAAGDHRVSAPGVGQERLSETRPFEFGDPSDLIDAGASVRNALRRGIDPSAFHLVEEDLEVYETEHLSSCATILLIDISHSMILYGEDRITPAKRVALALTELIRTRYPKDGLRVITFGDDAEEVALDDIPRISVGPFHTNTRAALQMARDLLRREKRANKQIFMITDGKPSALTERNGEIYKNPFGLDRRVVAKTMDEATICRRHGIPITTFMLTDDPVLVNFVEEFTEANRGRAYFAGLDRLGATMFVDYVRNRKSRV</sequence>
<dbReference type="Gene3D" id="3.40.50.410">
    <property type="entry name" value="von Willebrand factor, type A domain"/>
    <property type="match status" value="1"/>
</dbReference>
<name>A0A518ETW1_9BACT</name>
<evidence type="ECO:0000259" key="1">
    <source>
        <dbReference type="Pfam" id="PF13519"/>
    </source>
</evidence>
<gene>
    <name evidence="2" type="ORF">Poly30_30450</name>
</gene>
<dbReference type="CDD" id="cd00198">
    <property type="entry name" value="vWFA"/>
    <property type="match status" value="1"/>
</dbReference>
<organism evidence="2 3">
    <name type="scientific">Saltatorellus ferox</name>
    <dbReference type="NCBI Taxonomy" id="2528018"/>
    <lineage>
        <taxon>Bacteria</taxon>
        <taxon>Pseudomonadati</taxon>
        <taxon>Planctomycetota</taxon>
        <taxon>Planctomycetia</taxon>
        <taxon>Planctomycetia incertae sedis</taxon>
        <taxon>Saltatorellus</taxon>
    </lineage>
</organism>
<evidence type="ECO:0000313" key="3">
    <source>
        <dbReference type="Proteomes" id="UP000320390"/>
    </source>
</evidence>
<dbReference type="InterPro" id="IPR002035">
    <property type="entry name" value="VWF_A"/>
</dbReference>
<dbReference type="InterPro" id="IPR036465">
    <property type="entry name" value="vWFA_dom_sf"/>
</dbReference>
<dbReference type="Pfam" id="PF13519">
    <property type="entry name" value="VWA_2"/>
    <property type="match status" value="1"/>
</dbReference>